<comment type="caution">
    <text evidence="2">The sequence shown here is derived from an EMBL/GenBank/DDBJ whole genome shotgun (WGS) entry which is preliminary data.</text>
</comment>
<gene>
    <name evidence="2" type="ORF">T4D_15651</name>
</gene>
<sequence>MVTLKNRISTNKWAFVLVTLPNCGCRYYLLCDRIFGSFDRNTLYVCLLTSGTRDFKFRSKFLFTNKHSEPLSEIEHLDAIFDNCKISLELLWERFYQSWSLVGIALAFAYFAGAN</sequence>
<proteinExistence type="predicted"/>
<dbReference type="Proteomes" id="UP000054995">
    <property type="component" value="Unassembled WGS sequence"/>
</dbReference>
<keyword evidence="1" id="KW-1133">Transmembrane helix</keyword>
<protein>
    <submittedName>
        <fullName evidence="2">Uncharacterized protein</fullName>
    </submittedName>
</protein>
<name>A0A0V1FD03_TRIPS</name>
<accession>A0A0V1FD03</accession>
<keyword evidence="1" id="KW-0812">Transmembrane</keyword>
<evidence type="ECO:0000313" key="3">
    <source>
        <dbReference type="Proteomes" id="UP000054995"/>
    </source>
</evidence>
<keyword evidence="3" id="KW-1185">Reference proteome</keyword>
<reference evidence="2 3" key="1">
    <citation type="submission" date="2015-01" db="EMBL/GenBank/DDBJ databases">
        <title>Evolution of Trichinella species and genotypes.</title>
        <authorList>
            <person name="Korhonen P.K."/>
            <person name="Edoardo P."/>
            <person name="Giuseppe L.R."/>
            <person name="Gasser R.B."/>
        </authorList>
    </citation>
    <scope>NUCLEOTIDE SEQUENCE [LARGE SCALE GENOMIC DNA]</scope>
    <source>
        <strain evidence="2">ISS470</strain>
    </source>
</reference>
<dbReference type="AlphaFoldDB" id="A0A0V1FD03"/>
<organism evidence="2 3">
    <name type="scientific">Trichinella pseudospiralis</name>
    <name type="common">Parasitic roundworm</name>
    <dbReference type="NCBI Taxonomy" id="6337"/>
    <lineage>
        <taxon>Eukaryota</taxon>
        <taxon>Metazoa</taxon>
        <taxon>Ecdysozoa</taxon>
        <taxon>Nematoda</taxon>
        <taxon>Enoplea</taxon>
        <taxon>Dorylaimia</taxon>
        <taxon>Trichinellida</taxon>
        <taxon>Trichinellidae</taxon>
        <taxon>Trichinella</taxon>
    </lineage>
</organism>
<feature type="transmembrane region" description="Helical" evidence="1">
    <location>
        <begin position="95"/>
        <end position="113"/>
    </location>
</feature>
<dbReference type="EMBL" id="JYDT01000132">
    <property type="protein sequence ID" value="KRY83749.1"/>
    <property type="molecule type" value="Genomic_DNA"/>
</dbReference>
<keyword evidence="1" id="KW-0472">Membrane</keyword>
<evidence type="ECO:0000313" key="2">
    <source>
        <dbReference type="EMBL" id="KRY83749.1"/>
    </source>
</evidence>
<evidence type="ECO:0000256" key="1">
    <source>
        <dbReference type="SAM" id="Phobius"/>
    </source>
</evidence>